<name>A0A167G5L0_CALVF</name>
<organism evidence="1 2">
    <name type="scientific">Calocera viscosa (strain TUFC12733)</name>
    <dbReference type="NCBI Taxonomy" id="1330018"/>
    <lineage>
        <taxon>Eukaryota</taxon>
        <taxon>Fungi</taxon>
        <taxon>Dikarya</taxon>
        <taxon>Basidiomycota</taxon>
        <taxon>Agaricomycotina</taxon>
        <taxon>Dacrymycetes</taxon>
        <taxon>Dacrymycetales</taxon>
        <taxon>Dacrymycetaceae</taxon>
        <taxon>Calocera</taxon>
    </lineage>
</organism>
<proteinExistence type="predicted"/>
<dbReference type="InterPro" id="IPR029058">
    <property type="entry name" value="AB_hydrolase_fold"/>
</dbReference>
<keyword evidence="2" id="KW-1185">Reference proteome</keyword>
<dbReference type="Proteomes" id="UP000076738">
    <property type="component" value="Unassembled WGS sequence"/>
</dbReference>
<gene>
    <name evidence="1" type="ORF">CALVIDRAFT_542940</name>
</gene>
<evidence type="ECO:0000313" key="2">
    <source>
        <dbReference type="Proteomes" id="UP000076738"/>
    </source>
</evidence>
<dbReference type="Gene3D" id="3.40.50.1820">
    <property type="entry name" value="alpha/beta hydrolase"/>
    <property type="match status" value="1"/>
</dbReference>
<dbReference type="OrthoDB" id="17560at2759"/>
<dbReference type="PANTHER" id="PTHR17630">
    <property type="entry name" value="DIENELACTONE HYDROLASE"/>
    <property type="match status" value="1"/>
</dbReference>
<dbReference type="STRING" id="1330018.A0A167G5L0"/>
<dbReference type="AlphaFoldDB" id="A0A167G5L0"/>
<accession>A0A167G5L0</accession>
<protein>
    <recommendedName>
        <fullName evidence="3">Dienelactone hydrolase domain-containing protein</fullName>
    </recommendedName>
</protein>
<dbReference type="PANTHER" id="PTHR17630:SF44">
    <property type="entry name" value="PROTEIN AIM2"/>
    <property type="match status" value="1"/>
</dbReference>
<evidence type="ECO:0008006" key="3">
    <source>
        <dbReference type="Google" id="ProtNLM"/>
    </source>
</evidence>
<dbReference type="EMBL" id="KV417349">
    <property type="protein sequence ID" value="KZO90194.1"/>
    <property type="molecule type" value="Genomic_DNA"/>
</dbReference>
<sequence length="144" mass="16175">MSAAPTVLLAGDHTSCCSTGVKHTGTPLGELRNLPGLDCTVYISYPPDKSTTRVLLFYPDVYGPRYLNNQLLMDYFAKQGFLVVSPDYFHGEQLEELQKKEDVDVAKWAYPFRAPAYELVEARFIPAVKRAFSTHAFFCLSTRA</sequence>
<evidence type="ECO:0000313" key="1">
    <source>
        <dbReference type="EMBL" id="KZO90194.1"/>
    </source>
</evidence>
<reference evidence="1 2" key="1">
    <citation type="journal article" date="2016" name="Mol. Biol. Evol.">
        <title>Comparative Genomics of Early-Diverging Mushroom-Forming Fungi Provides Insights into the Origins of Lignocellulose Decay Capabilities.</title>
        <authorList>
            <person name="Nagy L.G."/>
            <person name="Riley R."/>
            <person name="Tritt A."/>
            <person name="Adam C."/>
            <person name="Daum C."/>
            <person name="Floudas D."/>
            <person name="Sun H."/>
            <person name="Yadav J.S."/>
            <person name="Pangilinan J."/>
            <person name="Larsson K.H."/>
            <person name="Matsuura K."/>
            <person name="Barry K."/>
            <person name="Labutti K."/>
            <person name="Kuo R."/>
            <person name="Ohm R.A."/>
            <person name="Bhattacharya S.S."/>
            <person name="Shirouzu T."/>
            <person name="Yoshinaga Y."/>
            <person name="Martin F.M."/>
            <person name="Grigoriev I.V."/>
            <person name="Hibbett D.S."/>
        </authorList>
    </citation>
    <scope>NUCLEOTIDE SEQUENCE [LARGE SCALE GENOMIC DNA]</scope>
    <source>
        <strain evidence="1 2">TUFC12733</strain>
    </source>
</reference>
<dbReference type="SUPFAM" id="SSF53474">
    <property type="entry name" value="alpha/beta-Hydrolases"/>
    <property type="match status" value="1"/>
</dbReference>